<dbReference type="Proteomes" id="UP000265520">
    <property type="component" value="Unassembled WGS sequence"/>
</dbReference>
<comment type="caution">
    <text evidence="2">The sequence shown here is derived from an EMBL/GenBank/DDBJ whole genome shotgun (WGS) entry which is preliminary data.</text>
</comment>
<name>A0A392RBS9_9FABA</name>
<dbReference type="AlphaFoldDB" id="A0A392RBS9"/>
<organism evidence="2 3">
    <name type="scientific">Trifolium medium</name>
    <dbReference type="NCBI Taxonomy" id="97028"/>
    <lineage>
        <taxon>Eukaryota</taxon>
        <taxon>Viridiplantae</taxon>
        <taxon>Streptophyta</taxon>
        <taxon>Embryophyta</taxon>
        <taxon>Tracheophyta</taxon>
        <taxon>Spermatophyta</taxon>
        <taxon>Magnoliopsida</taxon>
        <taxon>eudicotyledons</taxon>
        <taxon>Gunneridae</taxon>
        <taxon>Pentapetalae</taxon>
        <taxon>rosids</taxon>
        <taxon>fabids</taxon>
        <taxon>Fabales</taxon>
        <taxon>Fabaceae</taxon>
        <taxon>Papilionoideae</taxon>
        <taxon>50 kb inversion clade</taxon>
        <taxon>NPAAA clade</taxon>
        <taxon>Hologalegina</taxon>
        <taxon>IRL clade</taxon>
        <taxon>Trifolieae</taxon>
        <taxon>Trifolium</taxon>
    </lineage>
</organism>
<protein>
    <submittedName>
        <fullName evidence="2">Putative serine/threonine-protein kinase</fullName>
    </submittedName>
</protein>
<feature type="region of interest" description="Disordered" evidence="1">
    <location>
        <begin position="1"/>
        <end position="56"/>
    </location>
</feature>
<reference evidence="2 3" key="1">
    <citation type="journal article" date="2018" name="Front. Plant Sci.">
        <title>Red Clover (Trifolium pratense) and Zigzag Clover (T. medium) - A Picture of Genomic Similarities and Differences.</title>
        <authorList>
            <person name="Dluhosova J."/>
            <person name="Istvanek J."/>
            <person name="Nedelnik J."/>
            <person name="Repkova J."/>
        </authorList>
    </citation>
    <scope>NUCLEOTIDE SEQUENCE [LARGE SCALE GENOMIC DNA]</scope>
    <source>
        <strain evidence="3">cv. 10/8</strain>
        <tissue evidence="2">Leaf</tissue>
    </source>
</reference>
<evidence type="ECO:0000256" key="1">
    <source>
        <dbReference type="SAM" id="MobiDB-lite"/>
    </source>
</evidence>
<dbReference type="GO" id="GO:0016301">
    <property type="term" value="F:kinase activity"/>
    <property type="evidence" value="ECO:0007669"/>
    <property type="project" value="UniProtKB-KW"/>
</dbReference>
<feature type="non-terminal residue" evidence="2">
    <location>
        <position position="95"/>
    </location>
</feature>
<sequence length="95" mass="10197">MFYTEETRPSQAAEATVDPQANQHKRASHSGPLTHRAAWAKAGKNQDDASKVSMGGDLSTISGLVAARRSMLSDDRRESAGSSQAEAPKLITRFP</sequence>
<evidence type="ECO:0000313" key="2">
    <source>
        <dbReference type="EMBL" id="MCI33572.1"/>
    </source>
</evidence>
<keyword evidence="2" id="KW-0808">Transferase</keyword>
<keyword evidence="3" id="KW-1185">Reference proteome</keyword>
<feature type="region of interest" description="Disordered" evidence="1">
    <location>
        <begin position="70"/>
        <end position="95"/>
    </location>
</feature>
<dbReference type="EMBL" id="LXQA010205500">
    <property type="protein sequence ID" value="MCI33572.1"/>
    <property type="molecule type" value="Genomic_DNA"/>
</dbReference>
<proteinExistence type="predicted"/>
<accession>A0A392RBS9</accession>
<evidence type="ECO:0000313" key="3">
    <source>
        <dbReference type="Proteomes" id="UP000265520"/>
    </source>
</evidence>
<keyword evidence="2" id="KW-0418">Kinase</keyword>